<feature type="chain" id="PRO_5039311545" evidence="1">
    <location>
        <begin position="19"/>
        <end position="378"/>
    </location>
</feature>
<protein>
    <submittedName>
        <fullName evidence="2">CamS family sex pheromone protein</fullName>
    </submittedName>
</protein>
<dbReference type="RefSeq" id="WP_185767094.1">
    <property type="nucleotide sequence ID" value="NZ_RIBP01000004.1"/>
</dbReference>
<dbReference type="Proteomes" id="UP000319837">
    <property type="component" value="Unassembled WGS sequence"/>
</dbReference>
<accession>A0A553SPG5</accession>
<dbReference type="PIRSF" id="PIRSF012509">
    <property type="entry name" value="CamS"/>
    <property type="match status" value="1"/>
</dbReference>
<evidence type="ECO:0000313" key="2">
    <source>
        <dbReference type="EMBL" id="TRZ38895.1"/>
    </source>
</evidence>
<keyword evidence="1" id="KW-0732">Signal</keyword>
<dbReference type="EMBL" id="RIBP01000004">
    <property type="protein sequence ID" value="TRZ38895.1"/>
    <property type="molecule type" value="Genomic_DNA"/>
</dbReference>
<comment type="caution">
    <text evidence="2">The sequence shown here is derived from an EMBL/GenBank/DDBJ whole genome shotgun (WGS) entry which is preliminary data.</text>
</comment>
<sequence>MKYKKLIMLGTIFMTILAACDKDTGDGGTEETVPTTIIQNKEIYRIAEPVKVSAARGAIVNNVDNIVDIKELEMGLMDLSTDYFPTDNYYLQEGQYLDSATISSWISRKSKDQKDGLNPTLTDTGDILKDEKKDPKILSHVLEQDYVNSKGKIQGISLAVSLNEIYYIRATDEKGLVYTDEVAVDTTDNGKNEVEEQGKSIAETILKRIRANSDIPDVPIFLTLYQETNKGNIVPGKFLASSYIDKNDNTIGKWKDIKRKYIAFPSSTFESLDRSLSNVLSTLEEDIQEQFKELNIIMTGKLLYNEDELSNITLNIEAPNITSSETTALIEYVGGKIESQILPDYLPITVQLSGTNEAAKAIMIWDPSEKEIKTEIYE</sequence>
<dbReference type="PROSITE" id="PS51257">
    <property type="entry name" value="PROKAR_LIPOPROTEIN"/>
    <property type="match status" value="1"/>
</dbReference>
<dbReference type="CDD" id="cd13441">
    <property type="entry name" value="CamS_repeat_1"/>
    <property type="match status" value="1"/>
</dbReference>
<evidence type="ECO:0000313" key="3">
    <source>
        <dbReference type="Proteomes" id="UP000319837"/>
    </source>
</evidence>
<gene>
    <name evidence="2" type="ORF">CEQ21_26380</name>
</gene>
<dbReference type="AlphaFoldDB" id="A0A553SPG5"/>
<organism evidence="2 3">
    <name type="scientific">Niallia circulans</name>
    <name type="common">Bacillus circulans</name>
    <dbReference type="NCBI Taxonomy" id="1397"/>
    <lineage>
        <taxon>Bacteria</taxon>
        <taxon>Bacillati</taxon>
        <taxon>Bacillota</taxon>
        <taxon>Bacilli</taxon>
        <taxon>Bacillales</taxon>
        <taxon>Bacillaceae</taxon>
        <taxon>Niallia</taxon>
    </lineage>
</organism>
<reference evidence="3" key="1">
    <citation type="submission" date="2018-10" db="EMBL/GenBank/DDBJ databases">
        <title>FDA dAtabase for Regulatory Grade micrObial Sequences (FDA-ARGOS): Supporting development and validation of Infectious Disease Dx tests.</title>
        <authorList>
            <person name="Minogue T."/>
            <person name="Wolcott M."/>
            <person name="Wasieloski L."/>
            <person name="Aguilar W."/>
            <person name="Moore D."/>
            <person name="Tallon L."/>
            <person name="Sadzewicz L."/>
            <person name="Sengamalay N."/>
            <person name="Ott S."/>
            <person name="Godinez A."/>
            <person name="Nagaraj S."/>
            <person name="Vavikolanu K."/>
            <person name="Vyas G."/>
            <person name="Nadendla S."/>
            <person name="George J."/>
            <person name="Sichtig H."/>
        </authorList>
    </citation>
    <scope>NUCLEOTIDE SEQUENCE [LARGE SCALE GENOMIC DNA]</scope>
    <source>
        <strain evidence="3">FDAARGOS_343</strain>
    </source>
</reference>
<feature type="signal peptide" evidence="1">
    <location>
        <begin position="1"/>
        <end position="18"/>
    </location>
</feature>
<proteinExistence type="predicted"/>
<name>A0A553SPG5_NIACI</name>
<evidence type="ECO:0000256" key="1">
    <source>
        <dbReference type="SAM" id="SignalP"/>
    </source>
</evidence>
<dbReference type="Pfam" id="PF07537">
    <property type="entry name" value="CamS"/>
    <property type="match status" value="1"/>
</dbReference>
<dbReference type="InterPro" id="IPR011426">
    <property type="entry name" value="CamS"/>
</dbReference>
<dbReference type="Gene3D" id="3.10.570.10">
    <property type="entry name" value="sex pheromone staph- cam373 precursor domain"/>
    <property type="match status" value="1"/>
</dbReference>